<dbReference type="EMBL" id="JAUIZM010000009">
    <property type="protein sequence ID" value="KAK1362948.1"/>
    <property type="molecule type" value="Genomic_DNA"/>
</dbReference>
<dbReference type="Proteomes" id="UP001237642">
    <property type="component" value="Unassembled WGS sequence"/>
</dbReference>
<sequence>MGKAKRFRRCASSSSQKVVLSNEDLLTLILLHVPWTKLISLKCVSRQWLSLITTFHFSNLLPPLRASGLFIQAPHDTFIDVSSPNEVYFLSLDDPNKASPFKTRVFENEHDDHENIRILQSCNGLLLCSNVPGTRFYVYNPSTNQLATPKQPLGTWDTFRYVGLSFDPSKSLNYKVIGLVSRPRSQALDERDFYIFSSETKAWKSSVQSFTSDPGMYFNDGVYWNGCMHWLSTLHRDLEPDSSVSVCLYFNVDEERVGTFPGPPIGEFEEGSLYFGESEGHLHVIEACPMVSSLSVYEMKSDYSMWFVKYQIDLDPIFRAFPEIKDITSFEYQFYYAVKVFSLIRRENFHEDSFLVLEIPGKVIRYNLMDRSFKLIWDFGVDLDIDPHINDDLLFDFQVCPYIKTLSCV</sequence>
<dbReference type="PANTHER" id="PTHR35546">
    <property type="entry name" value="F-BOX PROTEIN INTERACTION DOMAIN PROTEIN-RELATED"/>
    <property type="match status" value="1"/>
</dbReference>
<protein>
    <submittedName>
        <fullName evidence="2">F-box domain containing protein</fullName>
    </submittedName>
</protein>
<reference evidence="2" key="1">
    <citation type="submission" date="2023-02" db="EMBL/GenBank/DDBJ databases">
        <title>Genome of toxic invasive species Heracleum sosnowskyi carries increased number of genes despite the absence of recent whole-genome duplications.</title>
        <authorList>
            <person name="Schelkunov M."/>
            <person name="Shtratnikova V."/>
            <person name="Makarenko M."/>
            <person name="Klepikova A."/>
            <person name="Omelchenko D."/>
            <person name="Novikova G."/>
            <person name="Obukhova E."/>
            <person name="Bogdanov V."/>
            <person name="Penin A."/>
            <person name="Logacheva M."/>
        </authorList>
    </citation>
    <scope>NUCLEOTIDE SEQUENCE</scope>
    <source>
        <strain evidence="2">Hsosn_3</strain>
        <tissue evidence="2">Leaf</tissue>
    </source>
</reference>
<dbReference type="AlphaFoldDB" id="A0AAD8HAI6"/>
<evidence type="ECO:0000313" key="2">
    <source>
        <dbReference type="EMBL" id="KAK1362948.1"/>
    </source>
</evidence>
<accession>A0AAD8HAI6</accession>
<dbReference type="PANTHER" id="PTHR35546:SF115">
    <property type="entry name" value="F-BOX DOMAIN-CONTAINING PROTEIN"/>
    <property type="match status" value="1"/>
</dbReference>
<reference evidence="2" key="2">
    <citation type="submission" date="2023-05" db="EMBL/GenBank/DDBJ databases">
        <authorList>
            <person name="Schelkunov M.I."/>
        </authorList>
    </citation>
    <scope>NUCLEOTIDE SEQUENCE</scope>
    <source>
        <strain evidence="2">Hsosn_3</strain>
        <tissue evidence="2">Leaf</tissue>
    </source>
</reference>
<dbReference type="SUPFAM" id="SSF81383">
    <property type="entry name" value="F-box domain"/>
    <property type="match status" value="1"/>
</dbReference>
<dbReference type="InterPro" id="IPR036047">
    <property type="entry name" value="F-box-like_dom_sf"/>
</dbReference>
<organism evidence="2 3">
    <name type="scientific">Heracleum sosnowskyi</name>
    <dbReference type="NCBI Taxonomy" id="360622"/>
    <lineage>
        <taxon>Eukaryota</taxon>
        <taxon>Viridiplantae</taxon>
        <taxon>Streptophyta</taxon>
        <taxon>Embryophyta</taxon>
        <taxon>Tracheophyta</taxon>
        <taxon>Spermatophyta</taxon>
        <taxon>Magnoliopsida</taxon>
        <taxon>eudicotyledons</taxon>
        <taxon>Gunneridae</taxon>
        <taxon>Pentapetalae</taxon>
        <taxon>asterids</taxon>
        <taxon>campanulids</taxon>
        <taxon>Apiales</taxon>
        <taxon>Apiaceae</taxon>
        <taxon>Apioideae</taxon>
        <taxon>apioid superclade</taxon>
        <taxon>Tordylieae</taxon>
        <taxon>Tordyliinae</taxon>
        <taxon>Heracleum</taxon>
    </lineage>
</organism>
<proteinExistence type="predicted"/>
<gene>
    <name evidence="2" type="ORF">POM88_038509</name>
</gene>
<keyword evidence="3" id="KW-1185">Reference proteome</keyword>
<feature type="domain" description="F-box associated beta-propeller type 1" evidence="1">
    <location>
        <begin position="96"/>
        <end position="297"/>
    </location>
</feature>
<dbReference type="InterPro" id="IPR006527">
    <property type="entry name" value="F-box-assoc_dom_typ1"/>
</dbReference>
<evidence type="ECO:0000259" key="1">
    <source>
        <dbReference type="Pfam" id="PF07734"/>
    </source>
</evidence>
<name>A0AAD8HAI6_9APIA</name>
<dbReference type="NCBIfam" id="TIGR01640">
    <property type="entry name" value="F_box_assoc_1"/>
    <property type="match status" value="1"/>
</dbReference>
<dbReference type="InterPro" id="IPR017451">
    <property type="entry name" value="F-box-assoc_interact_dom"/>
</dbReference>
<dbReference type="Pfam" id="PF07734">
    <property type="entry name" value="FBA_1"/>
    <property type="match status" value="1"/>
</dbReference>
<dbReference type="InterPro" id="IPR055290">
    <property type="entry name" value="At3g26010-like"/>
</dbReference>
<evidence type="ECO:0000313" key="3">
    <source>
        <dbReference type="Proteomes" id="UP001237642"/>
    </source>
</evidence>
<comment type="caution">
    <text evidence="2">The sequence shown here is derived from an EMBL/GenBank/DDBJ whole genome shotgun (WGS) entry which is preliminary data.</text>
</comment>